<feature type="compositionally biased region" description="Low complexity" evidence="2">
    <location>
        <begin position="1548"/>
        <end position="1569"/>
    </location>
</feature>
<keyword evidence="5" id="KW-1185">Reference proteome</keyword>
<feature type="region of interest" description="Disordered" evidence="2">
    <location>
        <begin position="2068"/>
        <end position="2107"/>
    </location>
</feature>
<keyword evidence="1" id="KW-0175">Coiled coil</keyword>
<dbReference type="InterPro" id="IPR019441">
    <property type="entry name" value="FMP27/BLTP2/Hobbit_GFWDK_RBG"/>
</dbReference>
<feature type="region of interest" description="Disordered" evidence="2">
    <location>
        <begin position="99"/>
        <end position="118"/>
    </location>
</feature>
<evidence type="ECO:0000256" key="2">
    <source>
        <dbReference type="SAM" id="MobiDB-lite"/>
    </source>
</evidence>
<organism evidence="4 5">
    <name type="scientific">Pomacea canaliculata</name>
    <name type="common">Golden apple snail</name>
    <dbReference type="NCBI Taxonomy" id="400727"/>
    <lineage>
        <taxon>Eukaryota</taxon>
        <taxon>Metazoa</taxon>
        <taxon>Spiralia</taxon>
        <taxon>Lophotrochozoa</taxon>
        <taxon>Mollusca</taxon>
        <taxon>Gastropoda</taxon>
        <taxon>Caenogastropoda</taxon>
        <taxon>Architaenioglossa</taxon>
        <taxon>Ampullarioidea</taxon>
        <taxon>Ampullariidae</taxon>
        <taxon>Pomacea</taxon>
    </lineage>
</organism>
<accession>A0A2T7PDS9</accession>
<feature type="region of interest" description="Disordered" evidence="2">
    <location>
        <begin position="1545"/>
        <end position="1571"/>
    </location>
</feature>
<dbReference type="PANTHER" id="PTHR15678">
    <property type="entry name" value="ANTIGEN MLAA-22-RELATED"/>
    <property type="match status" value="1"/>
</dbReference>
<evidence type="ECO:0000256" key="1">
    <source>
        <dbReference type="SAM" id="Coils"/>
    </source>
</evidence>
<dbReference type="PANTHER" id="PTHR15678:SF6">
    <property type="entry name" value="BRIDGE-LIKE LIPID TRANSFER PROTEIN FAMILY MEMBER 2"/>
    <property type="match status" value="1"/>
</dbReference>
<proteinExistence type="predicted"/>
<name>A0A2T7PDS9_POMCA</name>
<evidence type="ECO:0000259" key="3">
    <source>
        <dbReference type="SMART" id="SM01214"/>
    </source>
</evidence>
<sequence>MIGESCGVNDSGTAAGTPGAAELRSRCSSVTRGAQQLCQRLAQLEYLIYAMLIESTLCELFQEIDRIWLSSSFLNPDIRKPLVLCVQDIRIQTTGHVQQHAETDQIGPRGENSMGSTGGGTDRLQNILVKGLFIGQFFGVRIQNLTVVLLKSMIPDSLVHVTAGEILLDITIYNENYVMKTNLSSVLFKALRSAPGEADAQNCLAELSVTLQMEARSDTTKPLQLTTLKWQVLKPQMMLTEGFLQNLPKSRSSAAEVESSVQDIDDDELFRTVDGPGISGKLAILGQLRAFSFEILDLDVKIVRETKQRSLAVSLKQFQVCLTSSLTAHHLLDFSFTLLLEEFLTKSPQAQFAELSKIRIKTESIRDTVEMTVKIYNGFFHYHHEEVQYWSAVFWRVSKRDNPPAVVRQRSPEKLFIKSSPWLAWLHERKTNVILDMTQLSSAISSAACTGLHLQLSQARISASLKAALGVENPSTLATAFDISLEIEVQTVWCCHLEAKIPEEEVISPVHHWDHVLYLALLILKVQKLGHEVRMEALENNLSLEWSTKTYEVLSQLITAVSRPRSSASQFNESIPLVLNSTLDRTLLLESSGVQSGANDQVMVAREQNLVEEERGKPLPSNIASPMWHVSLMLDVSDINLFICDSAGVCTLLHVKSIAVQHMPYQSSLSLDVFRILYLKYSGKSLSMHRVNEASSVLHIHEVKASYTEGKRELRIHILQELTFKWTMSAHMCVLQGVQNMVAVVDKAHPSQKDKLGISAPKKMSATEHQRHFTINVLVHADIHLSAQLSRNHRLSLHTHSLLVTATLPDIVMEVRNFTVKCDGNNILSVQAFQLETLSFGHLQHEREGFENLSQSVNRGWGLSCESFDIIFPYKYNFAACYEEIMNTVKWLKLVHKIKKKPFTVDSPLPPDIKIKAKMLSIEVCDDPFEVKIGLNYELLKDEVMESKKRTEVMDTKLEQLLRTKNIPVSKREELYASLYKKSSEIYIQRSRQLYSNGPIRKQLLTWLMEDLEIVALADISYHGRENVIKVMKEIDRDSPGPTDDMDFVTLWCRSIKFSVKHWSVSLRDFPQPMIDITNMHMWGRLVGAEREGTRRAKRTCTLELDSPWGNMQVERNLPALKFFHDFSSDVTSLTLAYGVCWEPAVALFNLSMDLISRPSVDPSKPLPFWDKMRLLLHGRLTMAVERNSWLYHASLDPYNNTELMDWTWSHLVLDWTNGQFVLKGDLDISLRTASKYNESKLLHLPNLRFCVGLEWLCLGDANDHHSVMPCAPDKVPDFSLEEHDSFRAFRSQHLNLDLSLKTKPVPANASDVPSAPEFYASSLRFLEKIKQCMFSVTRPVRRGNLFGITSVRKPQLTRHYRKIRISVDFHRFIICHWMSNAKKHGAELVADSFALRMCNRLTLVPIEDGLLHRPRADWSIKYLNCCLGTTQIFLCQESRPNESSSSSGVPVDRSFFLSVLKISYQRADSRKAKPGIEIDPEQAHKTPRHSIAIHEMRGAWNEANRAVVLGLYDSYMKAQALRRNLSSEVLKGFKVDNAQSNAMKNRSFSLNSPENESSSDPTSPSPLSKLQTGHAHSMLLKLMSESDSKSVAFTDETSNTNMELLHGVKACRPINILSTSWLIELHNSQVIVKGCETPGFLIISAARAKVISYIHMPIWRSSQLRSKSTWTGTVDCMQYYATVDPDYVLNDDTIPWLSRENVEDRSTTSLTGLPEMVSSGQSVGSVVSSTKNPSGEQTVQLQRIIHRCSCKFYYANYGDVDPNSFLDLPLPPTEDWDVMTEEEGVDTFTLLHESLHAYSNSVQYSVIMDIVNNLLLYVEPKKKEASEKLQSMRFKLQLSREDQKTPILQLQEIVRERVQDLRKLERDFYVAKMNSEEERMEDLEVQMEDVKNWINTKNEELSMRISCFNESQLQMKAQMKVEKAQQAQVARRNEVCFKYAKWRLTERDGHCGIAETELRNFVYTKANRDDNTWTHQLELGWLKMENLLRDSFYQKVLMPRDPLDQDGENRQMLLRIFCSERPPVGGISVKEHFEVNVAPIQIQMTYQLYKAVMQYFFPDKNIEVDDDEEMEGGKKKGEKKSSKKEKEKETQPSLKKTHSFSSADDINKMRERAAKNNTFLYLKIPEVYARVSYKGEKEKNIEDVHDFNFVFPTIEYHNCIWTWFDFFIVLKNVAKRVVLSQAIKQKLHMRPRLTDETPVTDVQEEQDKAKMLLGAKLLDSWSTGSYTSLMSTSSDQGRVQDLVQALHVYLKISGSESRHGADDFCMENGSHEGSMMF</sequence>
<dbReference type="Pfam" id="PF10344">
    <property type="entry name" value="Hobbit"/>
    <property type="match status" value="2"/>
</dbReference>
<comment type="caution">
    <text evidence="4">The sequence shown here is derived from an EMBL/GenBank/DDBJ whole genome shotgun (WGS) entry which is preliminary data.</text>
</comment>
<feature type="compositionally biased region" description="Polar residues" evidence="2">
    <location>
        <begin position="2092"/>
        <end position="2105"/>
    </location>
</feature>
<dbReference type="InterPro" id="IPR045167">
    <property type="entry name" value="Hobbit"/>
</dbReference>
<feature type="coiled-coil region" evidence="1">
    <location>
        <begin position="1848"/>
        <end position="1901"/>
    </location>
</feature>
<feature type="domain" description="FMP27/BLTP2/Hobbit GFWDK motif-containing RBG unit" evidence="3">
    <location>
        <begin position="1069"/>
        <end position="1201"/>
    </location>
</feature>
<dbReference type="OrthoDB" id="1562405at2759"/>
<evidence type="ECO:0000313" key="4">
    <source>
        <dbReference type="EMBL" id="PVD31561.1"/>
    </source>
</evidence>
<dbReference type="Proteomes" id="UP000245119">
    <property type="component" value="Linkage Group LG4"/>
</dbReference>
<reference evidence="4 5" key="1">
    <citation type="submission" date="2018-04" db="EMBL/GenBank/DDBJ databases">
        <title>The genome of golden apple snail Pomacea canaliculata provides insight into stress tolerance and invasive adaptation.</title>
        <authorList>
            <person name="Liu C."/>
            <person name="Liu B."/>
            <person name="Ren Y."/>
            <person name="Zhang Y."/>
            <person name="Wang H."/>
            <person name="Li S."/>
            <person name="Jiang F."/>
            <person name="Yin L."/>
            <person name="Zhang G."/>
            <person name="Qian W."/>
            <person name="Fan W."/>
        </authorList>
    </citation>
    <scope>NUCLEOTIDE SEQUENCE [LARGE SCALE GENOMIC DNA]</scope>
    <source>
        <strain evidence="4">SZHN2017</strain>
        <tissue evidence="4">Muscle</tissue>
    </source>
</reference>
<gene>
    <name evidence="4" type="ORF">C0Q70_06975</name>
</gene>
<dbReference type="EMBL" id="PZQS01000004">
    <property type="protein sequence ID" value="PVD31561.1"/>
    <property type="molecule type" value="Genomic_DNA"/>
</dbReference>
<protein>
    <recommendedName>
        <fullName evidence="3">FMP27/BLTP2/Hobbit GFWDK motif-containing RBG unit domain-containing protein</fullName>
    </recommendedName>
</protein>
<evidence type="ECO:0000313" key="5">
    <source>
        <dbReference type="Proteomes" id="UP000245119"/>
    </source>
</evidence>
<dbReference type="STRING" id="400727.A0A2T7PDS9"/>
<dbReference type="SMART" id="SM01214">
    <property type="entry name" value="Fmp27_GFWDK"/>
    <property type="match status" value="1"/>
</dbReference>